<gene>
    <name evidence="2" type="ORF">AFUS01_LOCUS11730</name>
</gene>
<dbReference type="Proteomes" id="UP000708208">
    <property type="component" value="Unassembled WGS sequence"/>
</dbReference>
<reference evidence="2" key="1">
    <citation type="submission" date="2021-06" db="EMBL/GenBank/DDBJ databases">
        <authorList>
            <person name="Hodson N. C."/>
            <person name="Mongue J. A."/>
            <person name="Jaron S. K."/>
        </authorList>
    </citation>
    <scope>NUCLEOTIDE SEQUENCE</scope>
</reference>
<organism evidence="2 3">
    <name type="scientific">Allacma fusca</name>
    <dbReference type="NCBI Taxonomy" id="39272"/>
    <lineage>
        <taxon>Eukaryota</taxon>
        <taxon>Metazoa</taxon>
        <taxon>Ecdysozoa</taxon>
        <taxon>Arthropoda</taxon>
        <taxon>Hexapoda</taxon>
        <taxon>Collembola</taxon>
        <taxon>Symphypleona</taxon>
        <taxon>Sminthuridae</taxon>
        <taxon>Allacma</taxon>
    </lineage>
</organism>
<evidence type="ECO:0000256" key="1">
    <source>
        <dbReference type="SAM" id="MobiDB-lite"/>
    </source>
</evidence>
<name>A0A8J2JR37_9HEXA</name>
<sequence length="38" mass="3990">MGSKIEITTEGDTDHPGNETLEVTVNAMPSPHRPSPSG</sequence>
<dbReference type="AlphaFoldDB" id="A0A8J2JR37"/>
<evidence type="ECO:0000313" key="3">
    <source>
        <dbReference type="Proteomes" id="UP000708208"/>
    </source>
</evidence>
<proteinExistence type="predicted"/>
<protein>
    <submittedName>
        <fullName evidence="2">Uncharacterized protein</fullName>
    </submittedName>
</protein>
<feature type="region of interest" description="Disordered" evidence="1">
    <location>
        <begin position="1"/>
        <end position="38"/>
    </location>
</feature>
<keyword evidence="3" id="KW-1185">Reference proteome</keyword>
<evidence type="ECO:0000313" key="2">
    <source>
        <dbReference type="EMBL" id="CAG7722601.1"/>
    </source>
</evidence>
<feature type="non-terminal residue" evidence="2">
    <location>
        <position position="38"/>
    </location>
</feature>
<comment type="caution">
    <text evidence="2">The sequence shown here is derived from an EMBL/GenBank/DDBJ whole genome shotgun (WGS) entry which is preliminary data.</text>
</comment>
<dbReference type="EMBL" id="CAJVCH010090782">
    <property type="protein sequence ID" value="CAG7722601.1"/>
    <property type="molecule type" value="Genomic_DNA"/>
</dbReference>
<accession>A0A8J2JR37</accession>